<keyword evidence="13 16" id="KW-0173">Coenzyme A biosynthesis</keyword>
<proteinExistence type="inferred from homology"/>
<dbReference type="OrthoDB" id="9781305at2"/>
<sequence length="268" mass="28498">MAEMILELDQGNTRGKWRLLRVAPAGASQVVARGAFAPGPWWSAEHLPDAWFQHRPVQVRCGNVAGAQVAHQIATRLKQEFAAPVAFAQVSPACAGVTCAYQEVGRLGVDRWLAILAAYARDNSPALVVDCGSAITLDLLGEGGQHLGGYIVPGLGLMRRALYSDTDAVKVDEVFSRGMSLAPGMNTEQAVNHGLPLMALGAIEMAQRELLRQLPSAQGAEVAAPRLLFTGGDGPFIASLPQSYDRGAVEVLDELVMEGLAFADLEEV</sequence>
<evidence type="ECO:0000256" key="14">
    <source>
        <dbReference type="ARBA" id="ARBA00038036"/>
    </source>
</evidence>
<evidence type="ECO:0000256" key="4">
    <source>
        <dbReference type="ARBA" id="ARBA00005225"/>
    </source>
</evidence>
<feature type="binding site" evidence="16">
    <location>
        <begin position="9"/>
        <end position="16"/>
    </location>
    <ligand>
        <name>ATP</name>
        <dbReference type="ChEBI" id="CHEBI:30616"/>
    </ligand>
</feature>
<comment type="function">
    <text evidence="16">Catalyzes the phosphorylation of pantothenate (Pan), the first step in CoA biosynthesis.</text>
</comment>
<evidence type="ECO:0000313" key="18">
    <source>
        <dbReference type="Proteomes" id="UP000188219"/>
    </source>
</evidence>
<keyword evidence="11 16" id="KW-0067">ATP-binding</keyword>
<evidence type="ECO:0000256" key="10">
    <source>
        <dbReference type="ARBA" id="ARBA00022777"/>
    </source>
</evidence>
<comment type="cofactor">
    <cofactor evidence="2">
        <name>K(+)</name>
        <dbReference type="ChEBI" id="CHEBI:29103"/>
    </cofactor>
</comment>
<dbReference type="GO" id="GO:0015937">
    <property type="term" value="P:coenzyme A biosynthetic process"/>
    <property type="evidence" value="ECO:0007669"/>
    <property type="project" value="UniProtKB-UniRule"/>
</dbReference>
<keyword evidence="8 16" id="KW-0808">Transferase</keyword>
<evidence type="ECO:0000256" key="9">
    <source>
        <dbReference type="ARBA" id="ARBA00022741"/>
    </source>
</evidence>
<evidence type="ECO:0000256" key="13">
    <source>
        <dbReference type="ARBA" id="ARBA00022993"/>
    </source>
</evidence>
<comment type="pathway">
    <text evidence="4 16">Cofactor biosynthesis; coenzyme A biosynthesis; CoA from (R)-pantothenate: step 1/5.</text>
</comment>
<dbReference type="PANTHER" id="PTHR34265">
    <property type="entry name" value="TYPE III PANTOTHENATE KINASE"/>
    <property type="match status" value="1"/>
</dbReference>
<dbReference type="NCBIfam" id="TIGR00671">
    <property type="entry name" value="baf"/>
    <property type="match status" value="1"/>
</dbReference>
<feature type="binding site" evidence="16">
    <location>
        <position position="133"/>
    </location>
    <ligand>
        <name>ATP</name>
        <dbReference type="ChEBI" id="CHEBI:30616"/>
    </ligand>
</feature>
<evidence type="ECO:0000256" key="7">
    <source>
        <dbReference type="ARBA" id="ARBA00022490"/>
    </source>
</evidence>
<feature type="binding site" evidence="16">
    <location>
        <position position="101"/>
    </location>
    <ligand>
        <name>substrate</name>
    </ligand>
</feature>
<organism evidence="17 18">
    <name type="scientific">Microbulbifer agarilyticus</name>
    <dbReference type="NCBI Taxonomy" id="260552"/>
    <lineage>
        <taxon>Bacteria</taxon>
        <taxon>Pseudomonadati</taxon>
        <taxon>Pseudomonadota</taxon>
        <taxon>Gammaproteobacteria</taxon>
        <taxon>Cellvibrionales</taxon>
        <taxon>Microbulbiferaceae</taxon>
        <taxon>Microbulbifer</taxon>
    </lineage>
</organism>
<comment type="cofactor">
    <cofactor evidence="16">
        <name>NH4(+)</name>
        <dbReference type="ChEBI" id="CHEBI:28938"/>
    </cofactor>
    <cofactor evidence="16">
        <name>K(+)</name>
        <dbReference type="ChEBI" id="CHEBI:29103"/>
    </cofactor>
    <text evidence="16">A monovalent cation. Ammonium or potassium.</text>
</comment>
<keyword evidence="9 16" id="KW-0547">Nucleotide-binding</keyword>
<evidence type="ECO:0000256" key="16">
    <source>
        <dbReference type="HAMAP-Rule" id="MF_01274"/>
    </source>
</evidence>
<comment type="similarity">
    <text evidence="14 16">Belongs to the type III pantothenate kinase family.</text>
</comment>
<dbReference type="STRING" id="260552.Mag101_14985"/>
<evidence type="ECO:0000256" key="3">
    <source>
        <dbReference type="ARBA" id="ARBA00004496"/>
    </source>
</evidence>
<dbReference type="UniPathway" id="UPA00241">
    <property type="reaction ID" value="UER00352"/>
</dbReference>
<feature type="binding site" evidence="16">
    <location>
        <begin position="108"/>
        <end position="111"/>
    </location>
    <ligand>
        <name>substrate</name>
    </ligand>
</feature>
<dbReference type="GO" id="GO:0046872">
    <property type="term" value="F:metal ion binding"/>
    <property type="evidence" value="ECO:0007669"/>
    <property type="project" value="UniProtKB-KW"/>
</dbReference>
<evidence type="ECO:0000256" key="1">
    <source>
        <dbReference type="ARBA" id="ARBA00001206"/>
    </source>
</evidence>
<dbReference type="GO" id="GO:0005737">
    <property type="term" value="C:cytoplasm"/>
    <property type="evidence" value="ECO:0007669"/>
    <property type="project" value="UniProtKB-SubCell"/>
</dbReference>
<evidence type="ECO:0000256" key="6">
    <source>
        <dbReference type="ARBA" id="ARBA00012102"/>
    </source>
</evidence>
<dbReference type="Proteomes" id="UP000188219">
    <property type="component" value="Chromosome"/>
</dbReference>
<feature type="binding site" evidence="16">
    <location>
        <position position="187"/>
    </location>
    <ligand>
        <name>substrate</name>
    </ligand>
</feature>
<accession>A0A1Q2M9B6</accession>
<keyword evidence="16" id="KW-0479">Metal-binding</keyword>
<dbReference type="Gene3D" id="3.30.420.40">
    <property type="match status" value="2"/>
</dbReference>
<evidence type="ECO:0000313" key="17">
    <source>
        <dbReference type="EMBL" id="AQQ68792.1"/>
    </source>
</evidence>
<feature type="active site" description="Proton acceptor" evidence="16">
    <location>
        <position position="110"/>
    </location>
</feature>
<dbReference type="EC" id="2.7.1.33" evidence="6 16"/>
<dbReference type="CDD" id="cd24015">
    <property type="entry name" value="ASKHA_NBD_PanK-III"/>
    <property type="match status" value="1"/>
</dbReference>
<dbReference type="GO" id="GO:0005524">
    <property type="term" value="F:ATP binding"/>
    <property type="evidence" value="ECO:0007669"/>
    <property type="project" value="UniProtKB-UniRule"/>
</dbReference>
<protein>
    <recommendedName>
        <fullName evidence="15 16">Type III pantothenate kinase</fullName>
        <ecNumber evidence="6 16">2.7.1.33</ecNumber>
    </recommendedName>
    <alternativeName>
        <fullName evidence="16">PanK-III</fullName>
    </alternativeName>
    <alternativeName>
        <fullName evidence="16">Pantothenic acid kinase</fullName>
    </alternativeName>
</protein>
<reference evidence="17" key="1">
    <citation type="submission" date="2017-02" db="EMBL/GenBank/DDBJ databases">
        <title>Genome of Microbulbifer agarilyticus GP101.</title>
        <authorList>
            <person name="Jung J."/>
            <person name="Bae S.S."/>
            <person name="Baek K."/>
        </authorList>
    </citation>
    <scope>NUCLEOTIDE SEQUENCE [LARGE SCALE GENOMIC DNA]</scope>
    <source>
        <strain evidence="17">GP101</strain>
    </source>
</reference>
<keyword evidence="10 16" id="KW-0418">Kinase</keyword>
<dbReference type="InterPro" id="IPR043129">
    <property type="entry name" value="ATPase_NBD"/>
</dbReference>
<evidence type="ECO:0000256" key="2">
    <source>
        <dbReference type="ARBA" id="ARBA00001958"/>
    </source>
</evidence>
<keyword evidence="18" id="KW-1185">Reference proteome</keyword>
<evidence type="ECO:0000256" key="15">
    <source>
        <dbReference type="ARBA" id="ARBA00040883"/>
    </source>
</evidence>
<dbReference type="KEGG" id="maga:Mag101_14985"/>
<comment type="subcellular location">
    <subcellularLocation>
        <location evidence="3 16">Cytoplasm</location>
    </subcellularLocation>
</comment>
<comment type="catalytic activity">
    <reaction evidence="1 16">
        <text>(R)-pantothenate + ATP = (R)-4'-phosphopantothenate + ADP + H(+)</text>
        <dbReference type="Rhea" id="RHEA:16373"/>
        <dbReference type="ChEBI" id="CHEBI:10986"/>
        <dbReference type="ChEBI" id="CHEBI:15378"/>
        <dbReference type="ChEBI" id="CHEBI:29032"/>
        <dbReference type="ChEBI" id="CHEBI:30616"/>
        <dbReference type="ChEBI" id="CHEBI:456216"/>
        <dbReference type="EC" id="2.7.1.33"/>
    </reaction>
</comment>
<gene>
    <name evidence="16" type="primary">coaX</name>
    <name evidence="17" type="ORF">Mag101_14985</name>
</gene>
<dbReference type="Pfam" id="PF03309">
    <property type="entry name" value="Pan_kinase"/>
    <property type="match status" value="1"/>
</dbReference>
<evidence type="ECO:0000256" key="5">
    <source>
        <dbReference type="ARBA" id="ARBA00011738"/>
    </source>
</evidence>
<keyword evidence="12 16" id="KW-0630">Potassium</keyword>
<name>A0A1Q2M9B6_9GAMM</name>
<dbReference type="EMBL" id="CP019650">
    <property type="protein sequence ID" value="AQQ68792.1"/>
    <property type="molecule type" value="Genomic_DNA"/>
</dbReference>
<dbReference type="InterPro" id="IPR004619">
    <property type="entry name" value="Type_III_PanK"/>
</dbReference>
<dbReference type="SUPFAM" id="SSF53067">
    <property type="entry name" value="Actin-like ATPase domain"/>
    <property type="match status" value="2"/>
</dbReference>
<dbReference type="AlphaFoldDB" id="A0A1Q2M9B6"/>
<keyword evidence="7 16" id="KW-0963">Cytoplasm</keyword>
<dbReference type="HAMAP" id="MF_01274">
    <property type="entry name" value="Pantothen_kinase_3"/>
    <property type="match status" value="1"/>
</dbReference>
<evidence type="ECO:0000256" key="11">
    <source>
        <dbReference type="ARBA" id="ARBA00022840"/>
    </source>
</evidence>
<evidence type="ECO:0000256" key="12">
    <source>
        <dbReference type="ARBA" id="ARBA00022958"/>
    </source>
</evidence>
<dbReference type="PANTHER" id="PTHR34265:SF1">
    <property type="entry name" value="TYPE III PANTOTHENATE KINASE"/>
    <property type="match status" value="1"/>
</dbReference>
<comment type="subunit">
    <text evidence="5 16">Homodimer.</text>
</comment>
<dbReference type="GO" id="GO:0004594">
    <property type="term" value="F:pantothenate kinase activity"/>
    <property type="evidence" value="ECO:0007669"/>
    <property type="project" value="UniProtKB-UniRule"/>
</dbReference>
<evidence type="ECO:0000256" key="8">
    <source>
        <dbReference type="ARBA" id="ARBA00022679"/>
    </source>
</evidence>
<feature type="binding site" evidence="16">
    <location>
        <position position="130"/>
    </location>
    <ligand>
        <name>K(+)</name>
        <dbReference type="ChEBI" id="CHEBI:29103"/>
    </ligand>
</feature>